<evidence type="ECO:0000256" key="7">
    <source>
        <dbReference type="ARBA" id="ARBA00023268"/>
    </source>
</evidence>
<comment type="similarity">
    <text evidence="8">In the C-terminal section; belongs to the FPP/GGPP synthase family.</text>
</comment>
<dbReference type="PROSITE" id="PS00444">
    <property type="entry name" value="POLYPRENYL_SYNTHASE_2"/>
    <property type="match status" value="1"/>
</dbReference>
<keyword evidence="12" id="KW-1185">Reference proteome</keyword>
<keyword evidence="7" id="KW-0511">Multifunctional enzyme</keyword>
<sequence length="388" mass="43424">MTPWSCFYSADVAVKKYLSSAALPVNKSIVATSFYSTNNGDMNPAAIALSAGLDKQAKGHNVLYKSPIELLSTDVDRLKESSHIVLAPFKYIKAMPSKGVRERLIDCLNWWFRVPQAELEAIQNVVDLLHTSSLMFDDIEDSSLLRRGKPTTHRVFGIPQTINSSTYVLIASITEATKLQSKRAVSIVTQGVSVMLQGQAMDLCSTYLGECPTFEEYFKMIDYKTGELFCIAYALMAAEASSPFSQSLESFLTLLGRYFQVRDDYMNLVSDQYADQKGFCDDLDEGKYSFPLVHCLNSLSSASESDGRALKIMLKSILTARHSTPDHRFPLEMKVQVLEILENSGSLQYTRVLLSQFDTEIKRQLTEIEQLSGMENKGLRMLVNKLSV</sequence>
<comment type="similarity">
    <text evidence="10">Belongs to the FPP/GGPP synthase family.</text>
</comment>
<dbReference type="PANTHER" id="PTHR12001:SF72">
    <property type="entry name" value="THIJ_PFPI FAMILY PROTEIN (AFU_ORTHOLOGUE AFUA_3G01210)-RELATED"/>
    <property type="match status" value="1"/>
</dbReference>
<reference evidence="11" key="2">
    <citation type="submission" date="2020-02" db="EMBL/GenBank/DDBJ databases">
        <authorList>
            <person name="Gilchrist C.L.M."/>
            <person name="Chooi Y.-H."/>
        </authorList>
    </citation>
    <scope>NUCLEOTIDE SEQUENCE</scope>
    <source>
        <strain evidence="11">MST-FP2251</strain>
    </source>
</reference>
<organism evidence="11 12">
    <name type="scientific">Aspergillus nanangensis</name>
    <dbReference type="NCBI Taxonomy" id="2582783"/>
    <lineage>
        <taxon>Eukaryota</taxon>
        <taxon>Fungi</taxon>
        <taxon>Dikarya</taxon>
        <taxon>Ascomycota</taxon>
        <taxon>Pezizomycotina</taxon>
        <taxon>Eurotiomycetes</taxon>
        <taxon>Eurotiomycetidae</taxon>
        <taxon>Eurotiales</taxon>
        <taxon>Aspergillaceae</taxon>
        <taxon>Aspergillus</taxon>
        <taxon>Aspergillus subgen. Circumdati</taxon>
    </lineage>
</organism>
<dbReference type="InterPro" id="IPR000092">
    <property type="entry name" value="Polyprenyl_synt"/>
</dbReference>
<dbReference type="Pfam" id="PF00348">
    <property type="entry name" value="polyprenyl_synt"/>
    <property type="match status" value="1"/>
</dbReference>
<name>A0AAD4CLY3_ASPNN</name>
<evidence type="ECO:0000256" key="5">
    <source>
        <dbReference type="ARBA" id="ARBA00023229"/>
    </source>
</evidence>
<dbReference type="PANTHER" id="PTHR12001">
    <property type="entry name" value="GERANYLGERANYL PYROPHOSPHATE SYNTHASE"/>
    <property type="match status" value="1"/>
</dbReference>
<evidence type="ECO:0000256" key="6">
    <source>
        <dbReference type="ARBA" id="ARBA00023239"/>
    </source>
</evidence>
<evidence type="ECO:0000313" key="12">
    <source>
        <dbReference type="Proteomes" id="UP001194746"/>
    </source>
</evidence>
<accession>A0AAD4CLY3</accession>
<evidence type="ECO:0000256" key="8">
    <source>
        <dbReference type="ARBA" id="ARBA00038363"/>
    </source>
</evidence>
<dbReference type="InterPro" id="IPR008949">
    <property type="entry name" value="Isoprenoid_synthase_dom_sf"/>
</dbReference>
<keyword evidence="6" id="KW-0456">Lyase</keyword>
<evidence type="ECO:0000256" key="2">
    <source>
        <dbReference type="ARBA" id="ARBA00022679"/>
    </source>
</evidence>
<gene>
    <name evidence="11" type="primary">GGPS1_2</name>
    <name evidence="11" type="ORF">FE257_009178</name>
</gene>
<proteinExistence type="inferred from homology"/>
<dbReference type="SFLD" id="SFLDS00005">
    <property type="entry name" value="Isoprenoid_Synthase_Type_I"/>
    <property type="match status" value="1"/>
</dbReference>
<dbReference type="GO" id="GO:0043386">
    <property type="term" value="P:mycotoxin biosynthetic process"/>
    <property type="evidence" value="ECO:0007669"/>
    <property type="project" value="UniProtKB-ARBA"/>
</dbReference>
<dbReference type="Gene3D" id="1.10.600.10">
    <property type="entry name" value="Farnesyl Diphosphate Synthase"/>
    <property type="match status" value="1"/>
</dbReference>
<dbReference type="Proteomes" id="UP001194746">
    <property type="component" value="Unassembled WGS sequence"/>
</dbReference>
<dbReference type="PROSITE" id="PS00723">
    <property type="entry name" value="POLYPRENYL_SYNTHASE_1"/>
    <property type="match status" value="1"/>
</dbReference>
<comment type="similarity">
    <text evidence="9">In the N-terminal section; belongs to the terpene synthase family.</text>
</comment>
<dbReference type="AlphaFoldDB" id="A0AAD4CLY3"/>
<keyword evidence="2 10" id="KW-0808">Transferase</keyword>
<dbReference type="GO" id="GO:0004659">
    <property type="term" value="F:prenyltransferase activity"/>
    <property type="evidence" value="ECO:0007669"/>
    <property type="project" value="InterPro"/>
</dbReference>
<dbReference type="GO" id="GO:0046165">
    <property type="term" value="P:alcohol biosynthetic process"/>
    <property type="evidence" value="ECO:0007669"/>
    <property type="project" value="UniProtKB-ARBA"/>
</dbReference>
<dbReference type="GO" id="GO:0016829">
    <property type="term" value="F:lyase activity"/>
    <property type="evidence" value="ECO:0007669"/>
    <property type="project" value="UniProtKB-KW"/>
</dbReference>
<keyword evidence="5" id="KW-0414">Isoprene biosynthesis</keyword>
<evidence type="ECO:0000256" key="4">
    <source>
        <dbReference type="ARBA" id="ARBA00022842"/>
    </source>
</evidence>
<keyword evidence="3" id="KW-0479">Metal-binding</keyword>
<evidence type="ECO:0000313" key="11">
    <source>
        <dbReference type="EMBL" id="KAF9888183.1"/>
    </source>
</evidence>
<evidence type="ECO:0000256" key="3">
    <source>
        <dbReference type="ARBA" id="ARBA00022723"/>
    </source>
</evidence>
<reference evidence="11" key="1">
    <citation type="journal article" date="2019" name="Beilstein J. Org. Chem.">
        <title>Nanangenines: drimane sesquiterpenoids as the dominant metabolite cohort of a novel Australian fungus, Aspergillus nanangensis.</title>
        <authorList>
            <person name="Lacey H.J."/>
            <person name="Gilchrist C.L.M."/>
            <person name="Crombie A."/>
            <person name="Kalaitzis J.A."/>
            <person name="Vuong D."/>
            <person name="Rutledge P.J."/>
            <person name="Turner P."/>
            <person name="Pitt J.I."/>
            <person name="Lacey E."/>
            <person name="Chooi Y.H."/>
            <person name="Piggott A.M."/>
        </authorList>
    </citation>
    <scope>NUCLEOTIDE SEQUENCE</scope>
    <source>
        <strain evidence="11">MST-FP2251</strain>
    </source>
</reference>
<protein>
    <submittedName>
        <fullName evidence="11">Geranylgeranyl pyrophosphate synthase</fullName>
    </submittedName>
</protein>
<dbReference type="InterPro" id="IPR033749">
    <property type="entry name" value="Polyprenyl_synt_CS"/>
</dbReference>
<dbReference type="SUPFAM" id="SSF48576">
    <property type="entry name" value="Terpenoid synthases"/>
    <property type="match status" value="1"/>
</dbReference>
<evidence type="ECO:0000256" key="9">
    <source>
        <dbReference type="ARBA" id="ARBA00038372"/>
    </source>
</evidence>
<comment type="pathway">
    <text evidence="1">Secondary metabolite biosynthesis; terpenoid biosynthesis.</text>
</comment>
<evidence type="ECO:0000256" key="10">
    <source>
        <dbReference type="RuleBase" id="RU004466"/>
    </source>
</evidence>
<keyword evidence="4" id="KW-0460">Magnesium</keyword>
<dbReference type="GO" id="GO:0046872">
    <property type="term" value="F:metal ion binding"/>
    <property type="evidence" value="ECO:0007669"/>
    <property type="project" value="UniProtKB-KW"/>
</dbReference>
<comment type="caution">
    <text evidence="11">The sequence shown here is derived from an EMBL/GenBank/DDBJ whole genome shotgun (WGS) entry which is preliminary data.</text>
</comment>
<dbReference type="EMBL" id="VCAU01000050">
    <property type="protein sequence ID" value="KAF9888183.1"/>
    <property type="molecule type" value="Genomic_DNA"/>
</dbReference>
<dbReference type="GO" id="GO:0008299">
    <property type="term" value="P:isoprenoid biosynthetic process"/>
    <property type="evidence" value="ECO:0007669"/>
    <property type="project" value="UniProtKB-KW"/>
</dbReference>
<evidence type="ECO:0000256" key="1">
    <source>
        <dbReference type="ARBA" id="ARBA00004721"/>
    </source>
</evidence>